<evidence type="ECO:0000313" key="4">
    <source>
        <dbReference type="Proteomes" id="UP000193564"/>
    </source>
</evidence>
<keyword evidence="1" id="KW-1133">Transmembrane helix</keyword>
<dbReference type="KEGG" id="mdr:MDOR_25130"/>
<evidence type="ECO:0000313" key="5">
    <source>
        <dbReference type="Proteomes" id="UP000467201"/>
    </source>
</evidence>
<dbReference type="AlphaFoldDB" id="A0A1X1T6Y6"/>
<protein>
    <submittedName>
        <fullName evidence="3">Uncharacterized protein</fullName>
    </submittedName>
</protein>
<evidence type="ECO:0000313" key="3">
    <source>
        <dbReference type="EMBL" id="ORV40344.1"/>
    </source>
</evidence>
<reference evidence="2 5" key="2">
    <citation type="journal article" date="2019" name="Emerg. Microbes Infect.">
        <title>Comprehensive subspecies identification of 175 nontuberculous mycobacteria species based on 7547 genomic profiles.</title>
        <authorList>
            <person name="Matsumoto Y."/>
            <person name="Kinjo T."/>
            <person name="Motooka D."/>
            <person name="Nabeya D."/>
            <person name="Jung N."/>
            <person name="Uechi K."/>
            <person name="Horii T."/>
            <person name="Iida T."/>
            <person name="Fujita J."/>
            <person name="Nakamura S."/>
        </authorList>
    </citation>
    <scope>NUCLEOTIDE SEQUENCE [LARGE SCALE GENOMIC DNA]</scope>
    <source>
        <strain evidence="2 5">JCM 12405</strain>
    </source>
</reference>
<proteinExistence type="predicted"/>
<gene>
    <name evidence="3" type="ORF">AWC01_12480</name>
    <name evidence="2" type="ORF">MDOR_25130</name>
</gene>
<dbReference type="RefSeq" id="WP_085191419.1">
    <property type="nucleotide sequence ID" value="NZ_AP022605.1"/>
</dbReference>
<feature type="transmembrane region" description="Helical" evidence="1">
    <location>
        <begin position="141"/>
        <end position="162"/>
    </location>
</feature>
<organism evidence="3 4">
    <name type="scientific">Mycolicibacterium doricum</name>
    <dbReference type="NCBI Taxonomy" id="126673"/>
    <lineage>
        <taxon>Bacteria</taxon>
        <taxon>Bacillati</taxon>
        <taxon>Actinomycetota</taxon>
        <taxon>Actinomycetes</taxon>
        <taxon>Mycobacteriales</taxon>
        <taxon>Mycobacteriaceae</taxon>
        <taxon>Mycolicibacterium</taxon>
    </lineage>
</organism>
<dbReference type="EMBL" id="AP022605">
    <property type="protein sequence ID" value="BBZ08344.1"/>
    <property type="molecule type" value="Genomic_DNA"/>
</dbReference>
<dbReference type="Proteomes" id="UP000193564">
    <property type="component" value="Unassembled WGS sequence"/>
</dbReference>
<accession>A0A1X1T6Y6</accession>
<dbReference type="EMBL" id="LQOS01000030">
    <property type="protein sequence ID" value="ORV40344.1"/>
    <property type="molecule type" value="Genomic_DNA"/>
</dbReference>
<keyword evidence="1" id="KW-0812">Transmembrane</keyword>
<dbReference type="Proteomes" id="UP000467201">
    <property type="component" value="Chromosome"/>
</dbReference>
<dbReference type="OrthoDB" id="4511718at2"/>
<keyword evidence="1" id="KW-0472">Membrane</keyword>
<keyword evidence="4" id="KW-1185">Reference proteome</keyword>
<reference evidence="3 4" key="1">
    <citation type="submission" date="2016-01" db="EMBL/GenBank/DDBJ databases">
        <title>The new phylogeny of the genus Mycobacterium.</title>
        <authorList>
            <person name="Tarcisio F."/>
            <person name="Conor M."/>
            <person name="Antonella G."/>
            <person name="Elisabetta G."/>
            <person name="Giulia F.S."/>
            <person name="Sara T."/>
            <person name="Anna F."/>
            <person name="Clotilde B."/>
            <person name="Roberto B."/>
            <person name="Veronica D.S."/>
            <person name="Fabio R."/>
            <person name="Monica P."/>
            <person name="Olivier J."/>
            <person name="Enrico T."/>
            <person name="Nicola S."/>
        </authorList>
    </citation>
    <scope>NUCLEOTIDE SEQUENCE [LARGE SCALE GENOMIC DNA]</scope>
    <source>
        <strain evidence="3 4">DSM 44339</strain>
    </source>
</reference>
<reference evidence="2" key="3">
    <citation type="submission" date="2020-02" db="EMBL/GenBank/DDBJ databases">
        <authorList>
            <person name="Matsumoto Y."/>
            <person name="Motooka D."/>
            <person name="Nakamura S."/>
        </authorList>
    </citation>
    <scope>NUCLEOTIDE SEQUENCE</scope>
    <source>
        <strain evidence="2">JCM 12405</strain>
    </source>
</reference>
<evidence type="ECO:0000256" key="1">
    <source>
        <dbReference type="SAM" id="Phobius"/>
    </source>
</evidence>
<evidence type="ECO:0000313" key="2">
    <source>
        <dbReference type="EMBL" id="BBZ08344.1"/>
    </source>
</evidence>
<sequence length="187" mass="19575">MIPPEVALAGPPSAVGASDLRSRSMAGYLPMPRRKDLTKGLLIPVTYGIGVLSAGGVTGESVVRAVVVLLAVELLVYPARYQWNDVRGFVADQRHPSSSGRGRLPGPLSCVHSRIVTSCSVAAAKLLTAAALIVLLPELHLAGVLSFAIVGVFAVAIVYELLRSASTGRRSEIPPAVTQVDDGELEQ</sequence>
<name>A0A1X1T6Y6_9MYCO</name>